<keyword evidence="8" id="KW-1185">Reference proteome</keyword>
<dbReference type="Proteomes" id="UP000319263">
    <property type="component" value="Chromosome"/>
</dbReference>
<evidence type="ECO:0000259" key="6">
    <source>
        <dbReference type="Pfam" id="PF01850"/>
    </source>
</evidence>
<keyword evidence="1" id="KW-1277">Toxin-antitoxin system</keyword>
<evidence type="ECO:0000313" key="7">
    <source>
        <dbReference type="EMBL" id="QDP98033.1"/>
    </source>
</evidence>
<feature type="domain" description="PIN" evidence="6">
    <location>
        <begin position="2"/>
        <end position="117"/>
    </location>
</feature>
<dbReference type="Pfam" id="PF01850">
    <property type="entry name" value="PIN"/>
    <property type="match status" value="1"/>
</dbReference>
<dbReference type="Gene3D" id="3.40.50.1010">
    <property type="entry name" value="5'-nuclease"/>
    <property type="match status" value="1"/>
</dbReference>
<dbReference type="InterPro" id="IPR029060">
    <property type="entry name" value="PIN-like_dom_sf"/>
</dbReference>
<organism evidence="7 8">
    <name type="scientific">Microlunatus elymi</name>
    <dbReference type="NCBI Taxonomy" id="2596828"/>
    <lineage>
        <taxon>Bacteria</taxon>
        <taxon>Bacillati</taxon>
        <taxon>Actinomycetota</taxon>
        <taxon>Actinomycetes</taxon>
        <taxon>Propionibacteriales</taxon>
        <taxon>Propionibacteriaceae</taxon>
        <taxon>Microlunatus</taxon>
    </lineage>
</organism>
<evidence type="ECO:0000256" key="1">
    <source>
        <dbReference type="ARBA" id="ARBA00022649"/>
    </source>
</evidence>
<dbReference type="CDD" id="cd18760">
    <property type="entry name" value="PIN_MtVapC3-like"/>
    <property type="match status" value="1"/>
</dbReference>
<dbReference type="GO" id="GO:0004540">
    <property type="term" value="F:RNA nuclease activity"/>
    <property type="evidence" value="ECO:0007669"/>
    <property type="project" value="TreeGrafter"/>
</dbReference>
<dbReference type="GO" id="GO:0046872">
    <property type="term" value="F:metal ion binding"/>
    <property type="evidence" value="ECO:0007669"/>
    <property type="project" value="UniProtKB-KW"/>
</dbReference>
<gene>
    <name evidence="7" type="ORF">FOE78_20920</name>
</gene>
<evidence type="ECO:0000313" key="8">
    <source>
        <dbReference type="Proteomes" id="UP000319263"/>
    </source>
</evidence>
<evidence type="ECO:0000256" key="5">
    <source>
        <dbReference type="ARBA" id="ARBA00022842"/>
    </source>
</evidence>
<dbReference type="PANTHER" id="PTHR42740:SF1">
    <property type="entry name" value="RIBONUCLEASE VAPC3"/>
    <property type="match status" value="1"/>
</dbReference>
<evidence type="ECO:0000256" key="3">
    <source>
        <dbReference type="ARBA" id="ARBA00022723"/>
    </source>
</evidence>
<evidence type="ECO:0000256" key="2">
    <source>
        <dbReference type="ARBA" id="ARBA00022722"/>
    </source>
</evidence>
<protein>
    <submittedName>
        <fullName evidence="7">PIN domain nuclease</fullName>
    </submittedName>
</protein>
<evidence type="ECO:0000256" key="4">
    <source>
        <dbReference type="ARBA" id="ARBA00022801"/>
    </source>
</evidence>
<keyword evidence="3" id="KW-0479">Metal-binding</keyword>
<dbReference type="InterPro" id="IPR002716">
    <property type="entry name" value="PIN_dom"/>
</dbReference>
<dbReference type="PANTHER" id="PTHR42740">
    <property type="entry name" value="RIBONUCLEASE VAPC3"/>
    <property type="match status" value="1"/>
</dbReference>
<keyword evidence="4" id="KW-0378">Hydrolase</keyword>
<keyword evidence="2" id="KW-0540">Nuclease</keyword>
<reference evidence="7 8" key="1">
    <citation type="submission" date="2019-07" db="EMBL/GenBank/DDBJ databases">
        <title>Microlunatus dokdonensis sp. nov. isolated from the rhizospheric soil of the wild plant Elymus tsukushiensis.</title>
        <authorList>
            <person name="Ghim S.-Y."/>
            <person name="Hwang Y.-J."/>
            <person name="Son J.-S."/>
            <person name="Shin J.-H."/>
        </authorList>
    </citation>
    <scope>NUCLEOTIDE SEQUENCE [LARGE SCALE GENOMIC DNA]</scope>
    <source>
        <strain evidence="7 8">KUDC0627</strain>
    </source>
</reference>
<name>A0A516Q3N1_9ACTN</name>
<dbReference type="EMBL" id="CP041692">
    <property type="protein sequence ID" value="QDP98033.1"/>
    <property type="molecule type" value="Genomic_DNA"/>
</dbReference>
<dbReference type="KEGG" id="mik:FOE78_20920"/>
<keyword evidence="5" id="KW-0460">Magnesium</keyword>
<dbReference type="AlphaFoldDB" id="A0A516Q3N1"/>
<dbReference type="GO" id="GO:0016787">
    <property type="term" value="F:hydrolase activity"/>
    <property type="evidence" value="ECO:0007669"/>
    <property type="project" value="UniProtKB-KW"/>
</dbReference>
<dbReference type="RefSeq" id="WP_143987980.1">
    <property type="nucleotide sequence ID" value="NZ_CP041692.1"/>
</dbReference>
<sequence length="129" mass="14486">MIIVDSSVWIDYFNGIVSRETDRLDALLSTELLAVGDLILAEVLQGFRSEADAERARAAMDSLTQFPMLGVEMALLSAANFRQLRRSGITVRKTIDVMIASFCIEHDHQLLFADRDFLPFVERLGLRPA</sequence>
<accession>A0A516Q3N1</accession>
<dbReference type="InterPro" id="IPR051749">
    <property type="entry name" value="PINc/VapC_TA_RNase"/>
</dbReference>
<dbReference type="OrthoDB" id="9811788at2"/>
<dbReference type="SUPFAM" id="SSF88723">
    <property type="entry name" value="PIN domain-like"/>
    <property type="match status" value="1"/>
</dbReference>
<proteinExistence type="predicted"/>